<dbReference type="EMBL" id="JAVRIC010000026">
    <property type="protein sequence ID" value="MDT0498756.1"/>
    <property type="molecule type" value="Genomic_DNA"/>
</dbReference>
<gene>
    <name evidence="3" type="ORF">RM530_15510</name>
</gene>
<accession>A0ABU2WLJ6</accession>
<dbReference type="Proteomes" id="UP001254608">
    <property type="component" value="Unassembled WGS sequence"/>
</dbReference>
<feature type="transmembrane region" description="Helical" evidence="1">
    <location>
        <begin position="43"/>
        <end position="66"/>
    </location>
</feature>
<reference evidence="3 4" key="1">
    <citation type="submission" date="2023-09" db="EMBL/GenBank/DDBJ databases">
        <authorList>
            <person name="Rey-Velasco X."/>
        </authorList>
    </citation>
    <scope>NUCLEOTIDE SEQUENCE [LARGE SCALE GENOMIC DNA]</scope>
    <source>
        <strain evidence="3 4">W345</strain>
    </source>
</reference>
<dbReference type="InterPro" id="IPR005804">
    <property type="entry name" value="FA_desaturase_dom"/>
</dbReference>
<keyword evidence="1" id="KW-1133">Transmembrane helix</keyword>
<dbReference type="PANTHER" id="PTHR19353:SF19">
    <property type="entry name" value="DELTA(5) FATTY ACID DESATURASE C-RELATED"/>
    <property type="match status" value="1"/>
</dbReference>
<dbReference type="Pfam" id="PF00487">
    <property type="entry name" value="FA_desaturase"/>
    <property type="match status" value="1"/>
</dbReference>
<keyword evidence="1" id="KW-0812">Transmembrane</keyword>
<evidence type="ECO:0000259" key="2">
    <source>
        <dbReference type="Pfam" id="PF00487"/>
    </source>
</evidence>
<dbReference type="RefSeq" id="WP_311366168.1">
    <property type="nucleotide sequence ID" value="NZ_JAVRIC010000026.1"/>
</dbReference>
<evidence type="ECO:0000313" key="3">
    <source>
        <dbReference type="EMBL" id="MDT0498756.1"/>
    </source>
</evidence>
<evidence type="ECO:0000313" key="4">
    <source>
        <dbReference type="Proteomes" id="UP001254608"/>
    </source>
</evidence>
<feature type="transmembrane region" description="Helical" evidence="1">
    <location>
        <begin position="107"/>
        <end position="124"/>
    </location>
</feature>
<dbReference type="CDD" id="cd01060">
    <property type="entry name" value="Membrane-FADS-like"/>
    <property type="match status" value="1"/>
</dbReference>
<keyword evidence="4" id="KW-1185">Reference proteome</keyword>
<sequence length="374" mass="42165">MTTTDPASTLTQDAASNDSVVEDFDWIPQAHAIVADLFGRSPVIYWTDLLLSAGGAWALTVVYFLAAPWSLLQIAAFLGASILFFRAGTFIHELVHFPRGQMRSFGRVWNLLLGIPLLMPWVMYRNHVEHHSPKRFGTPMDGEYLPLASSPIRETVKYLVQAPLLPLFMIVRFGVLGPLSHLNRRFREWVLTAASAAVSNPYYRKRFPKRDERHLLIVEALCFLYLAAIGALMFTHRISLGQLLMGYALLAWTLSLNWVRNLAAHRYANRGEVLSRSQQVGDSINITGQTWLTMLLFPVGLRYHALHHLFPSMPYHNLGTAHRRLMQALPPGSPYHAVNCPNFFVAAQQLLRSALQTPPAASAMPVWRPESHHS</sequence>
<proteinExistence type="predicted"/>
<feature type="transmembrane region" description="Helical" evidence="1">
    <location>
        <begin position="72"/>
        <end position="95"/>
    </location>
</feature>
<dbReference type="PANTHER" id="PTHR19353">
    <property type="entry name" value="FATTY ACID DESATURASE 2"/>
    <property type="match status" value="1"/>
</dbReference>
<feature type="domain" description="Fatty acid desaturase" evidence="2">
    <location>
        <begin position="69"/>
        <end position="337"/>
    </location>
</feature>
<comment type="caution">
    <text evidence="3">The sequence shown here is derived from an EMBL/GenBank/DDBJ whole genome shotgun (WGS) entry which is preliminary data.</text>
</comment>
<evidence type="ECO:0000256" key="1">
    <source>
        <dbReference type="SAM" id="Phobius"/>
    </source>
</evidence>
<name>A0ABU2WLJ6_9GAMM</name>
<protein>
    <submittedName>
        <fullName evidence="3">Fatty acid desaturase</fullName>
    </submittedName>
</protein>
<dbReference type="InterPro" id="IPR012171">
    <property type="entry name" value="Fatty_acid_desaturase"/>
</dbReference>
<keyword evidence="1" id="KW-0472">Membrane</keyword>
<feature type="transmembrane region" description="Helical" evidence="1">
    <location>
        <begin position="214"/>
        <end position="234"/>
    </location>
</feature>
<feature type="transmembrane region" description="Helical" evidence="1">
    <location>
        <begin position="240"/>
        <end position="259"/>
    </location>
</feature>
<organism evidence="3 4">
    <name type="scientific">Banduia mediterranea</name>
    <dbReference type="NCBI Taxonomy" id="3075609"/>
    <lineage>
        <taxon>Bacteria</taxon>
        <taxon>Pseudomonadati</taxon>
        <taxon>Pseudomonadota</taxon>
        <taxon>Gammaproteobacteria</taxon>
        <taxon>Nevskiales</taxon>
        <taxon>Algiphilaceae</taxon>
        <taxon>Banduia</taxon>
    </lineage>
</organism>